<evidence type="ECO:0000256" key="2">
    <source>
        <dbReference type="ARBA" id="ARBA00004454"/>
    </source>
</evidence>
<evidence type="ECO:0000256" key="19">
    <source>
        <dbReference type="ARBA" id="ARBA00023276"/>
    </source>
</evidence>
<evidence type="ECO:0000256" key="21">
    <source>
        <dbReference type="RuleBase" id="RU363080"/>
    </source>
</evidence>
<dbReference type="InterPro" id="IPR022796">
    <property type="entry name" value="Chloroa_b-bind"/>
</dbReference>
<sequence>MRKTAAKAKQVASGSPWYGSDRVLYLGPLSGEPPSYLTGEFPDDYGWDTAGLSADPETFAKNRELEVIHCPWAMLGALGCVFPELLACNGVKFGVAVWFKAGSQIFSEGGLNYLGDPTSCTHKASLPSGRVRSCSWAPSRVTTLLADHSVRSSTRSTRAAASTRLALPTTPRHSPSSRLRRSRTVALPCSPCSVSLCKPSSLARVHSRTSLTTSLTLSTIMLGHSPPTLFLGNKLS</sequence>
<evidence type="ECO:0000256" key="3">
    <source>
        <dbReference type="ARBA" id="ARBA00007259"/>
    </source>
</evidence>
<dbReference type="EnsemblPlants" id="TuG1812G0500004740.01.T01">
    <property type="protein sequence ID" value="TuG1812G0500004740.01.T01.cds308847"/>
    <property type="gene ID" value="TuG1812G0500004740.01"/>
</dbReference>
<evidence type="ECO:0000256" key="5">
    <source>
        <dbReference type="ARBA" id="ARBA00022494"/>
    </source>
</evidence>
<evidence type="ECO:0000256" key="1">
    <source>
        <dbReference type="ARBA" id="ARBA00003803"/>
    </source>
</evidence>
<dbReference type="GO" id="GO:0009535">
    <property type="term" value="C:chloroplast thylakoid membrane"/>
    <property type="evidence" value="ECO:0007669"/>
    <property type="project" value="UniProtKB-SubCell"/>
</dbReference>
<feature type="binding site" description="axial binding residue" evidence="20">
    <location>
        <position position="25"/>
    </location>
    <ligand>
        <name>chlorophyll b</name>
        <dbReference type="ChEBI" id="CHEBI:61721"/>
        <label>1</label>
    </ligand>
    <ligandPart>
        <name>Mg</name>
        <dbReference type="ChEBI" id="CHEBI:25107"/>
    </ligandPart>
</feature>
<keyword evidence="14" id="KW-0809">Transit peptide</keyword>
<dbReference type="Gene3D" id="1.10.3460.10">
    <property type="entry name" value="Chlorophyll a/b binding protein domain"/>
    <property type="match status" value="1"/>
</dbReference>
<comment type="subcellular location">
    <subcellularLocation>
        <location evidence="2">Plastid</location>
        <location evidence="2">Chloroplast thylakoid membrane</location>
        <topology evidence="2">Multi-pass membrane protein</topology>
    </subcellularLocation>
</comment>
<name>A0A8R7QK73_TRIUA</name>
<dbReference type="GO" id="GO:0009522">
    <property type="term" value="C:photosystem I"/>
    <property type="evidence" value="ECO:0007669"/>
    <property type="project" value="UniProtKB-KW"/>
</dbReference>
<feature type="region of interest" description="Disordered" evidence="22">
    <location>
        <begin position="160"/>
        <end position="180"/>
    </location>
</feature>
<keyword evidence="9 21" id="KW-0934">Plastid</keyword>
<reference evidence="23" key="2">
    <citation type="submission" date="2018-03" db="EMBL/GenBank/DDBJ databases">
        <title>The Triticum urartu genome reveals the dynamic nature of wheat genome evolution.</title>
        <authorList>
            <person name="Ling H."/>
            <person name="Ma B."/>
            <person name="Shi X."/>
            <person name="Liu H."/>
            <person name="Dong L."/>
            <person name="Sun H."/>
            <person name="Cao Y."/>
            <person name="Gao Q."/>
            <person name="Zheng S."/>
            <person name="Li Y."/>
            <person name="Yu Y."/>
            <person name="Du H."/>
            <person name="Qi M."/>
            <person name="Li Y."/>
            <person name="Yu H."/>
            <person name="Cui Y."/>
            <person name="Wang N."/>
            <person name="Chen C."/>
            <person name="Wu H."/>
            <person name="Zhao Y."/>
            <person name="Zhang J."/>
            <person name="Li Y."/>
            <person name="Zhou W."/>
            <person name="Zhang B."/>
            <person name="Hu W."/>
            <person name="Eijk M."/>
            <person name="Tang J."/>
            <person name="Witsenboer H."/>
            <person name="Zhao S."/>
            <person name="Li Z."/>
            <person name="Zhang A."/>
            <person name="Wang D."/>
            <person name="Liang C."/>
        </authorList>
    </citation>
    <scope>NUCLEOTIDE SEQUENCE [LARGE SCALE GENOMIC DNA]</scope>
    <source>
        <strain evidence="23">cv. G1812</strain>
    </source>
</reference>
<dbReference type="Gramene" id="TuG1812G0500004740.01.T01">
    <property type="protein sequence ID" value="TuG1812G0500004740.01.T01.cds308847"/>
    <property type="gene ID" value="TuG1812G0500004740.01"/>
</dbReference>
<keyword evidence="11" id="KW-0479">Metal-binding</keyword>
<keyword evidence="12 21" id="KW-0603">Photosystem I</keyword>
<evidence type="ECO:0000256" key="17">
    <source>
        <dbReference type="ARBA" id="ARBA00023078"/>
    </source>
</evidence>
<evidence type="ECO:0000256" key="14">
    <source>
        <dbReference type="ARBA" id="ARBA00022946"/>
    </source>
</evidence>
<dbReference type="SUPFAM" id="SSF103511">
    <property type="entry name" value="Chlorophyll a-b binding protein"/>
    <property type="match status" value="1"/>
</dbReference>
<evidence type="ECO:0000313" key="23">
    <source>
        <dbReference type="EnsemblPlants" id="TuG1812G0500004740.01.T01.cds308847"/>
    </source>
</evidence>
<reference evidence="23" key="3">
    <citation type="submission" date="2022-06" db="UniProtKB">
        <authorList>
            <consortium name="EnsemblPlants"/>
        </authorList>
    </citation>
    <scope>IDENTIFICATION</scope>
</reference>
<keyword evidence="8" id="KW-0597">Phosphoprotein</keyword>
<keyword evidence="17 21" id="KW-0793">Thylakoid</keyword>
<dbReference type="GO" id="GO:0009765">
    <property type="term" value="P:photosynthesis, light harvesting"/>
    <property type="evidence" value="ECO:0007669"/>
    <property type="project" value="InterPro"/>
</dbReference>
<keyword evidence="5 20" id="KW-0148">Chlorophyll</keyword>
<keyword evidence="16 21" id="KW-0157">Chromophore</keyword>
<keyword evidence="24" id="KW-1185">Reference proteome</keyword>
<reference evidence="24" key="1">
    <citation type="journal article" date="2013" name="Nature">
        <title>Draft genome of the wheat A-genome progenitor Triticum urartu.</title>
        <authorList>
            <person name="Ling H.Q."/>
            <person name="Zhao S."/>
            <person name="Liu D."/>
            <person name="Wang J."/>
            <person name="Sun H."/>
            <person name="Zhang C."/>
            <person name="Fan H."/>
            <person name="Li D."/>
            <person name="Dong L."/>
            <person name="Tao Y."/>
            <person name="Gao C."/>
            <person name="Wu H."/>
            <person name="Li Y."/>
            <person name="Cui Y."/>
            <person name="Guo X."/>
            <person name="Zheng S."/>
            <person name="Wang B."/>
            <person name="Yu K."/>
            <person name="Liang Q."/>
            <person name="Yang W."/>
            <person name="Lou X."/>
            <person name="Chen J."/>
            <person name="Feng M."/>
            <person name="Jian J."/>
            <person name="Zhang X."/>
            <person name="Luo G."/>
            <person name="Jiang Y."/>
            <person name="Liu J."/>
            <person name="Wang Z."/>
            <person name="Sha Y."/>
            <person name="Zhang B."/>
            <person name="Wu H."/>
            <person name="Tang D."/>
            <person name="Shen Q."/>
            <person name="Xue P."/>
            <person name="Zou S."/>
            <person name="Wang X."/>
            <person name="Liu X."/>
            <person name="Wang F."/>
            <person name="Yang Y."/>
            <person name="An X."/>
            <person name="Dong Z."/>
            <person name="Zhang K."/>
            <person name="Zhang X."/>
            <person name="Luo M.C."/>
            <person name="Dvorak J."/>
            <person name="Tong Y."/>
            <person name="Wang J."/>
            <person name="Yang H."/>
            <person name="Li Z."/>
            <person name="Wang D."/>
            <person name="Zhang A."/>
            <person name="Wang J."/>
        </authorList>
    </citation>
    <scope>NUCLEOTIDE SEQUENCE</scope>
    <source>
        <strain evidence="24">cv. G1812</strain>
    </source>
</reference>
<feature type="binding site" evidence="20">
    <location>
        <position position="114"/>
    </location>
    <ligand>
        <name>chlorophyll a</name>
        <dbReference type="ChEBI" id="CHEBI:58416"/>
        <label>1</label>
    </ligand>
</feature>
<evidence type="ECO:0000313" key="24">
    <source>
        <dbReference type="Proteomes" id="UP000015106"/>
    </source>
</evidence>
<dbReference type="AlphaFoldDB" id="A0A8R7QK73"/>
<keyword evidence="6 21" id="KW-0150">Chloroplast</keyword>
<evidence type="ECO:0000256" key="7">
    <source>
        <dbReference type="ARBA" id="ARBA00022531"/>
    </source>
</evidence>
<evidence type="ECO:0000256" key="20">
    <source>
        <dbReference type="PIRSR" id="PIRSR601344-1"/>
    </source>
</evidence>
<evidence type="ECO:0000256" key="16">
    <source>
        <dbReference type="ARBA" id="ARBA00022991"/>
    </source>
</evidence>
<evidence type="ECO:0000256" key="6">
    <source>
        <dbReference type="ARBA" id="ARBA00022528"/>
    </source>
</evidence>
<feature type="binding site" evidence="20">
    <location>
        <position position="66"/>
    </location>
    <ligand>
        <name>chlorophyll a</name>
        <dbReference type="ChEBI" id="CHEBI:58416"/>
        <label>1</label>
    </ligand>
</feature>
<dbReference type="Pfam" id="PF00504">
    <property type="entry name" value="Chloroa_b-bind"/>
    <property type="match status" value="1"/>
</dbReference>
<evidence type="ECO:0000256" key="22">
    <source>
        <dbReference type="SAM" id="MobiDB-lite"/>
    </source>
</evidence>
<organism evidence="23 24">
    <name type="scientific">Triticum urartu</name>
    <name type="common">Red wild einkorn</name>
    <name type="synonym">Crithodium urartu</name>
    <dbReference type="NCBI Taxonomy" id="4572"/>
    <lineage>
        <taxon>Eukaryota</taxon>
        <taxon>Viridiplantae</taxon>
        <taxon>Streptophyta</taxon>
        <taxon>Embryophyta</taxon>
        <taxon>Tracheophyta</taxon>
        <taxon>Spermatophyta</taxon>
        <taxon>Magnoliopsida</taxon>
        <taxon>Liliopsida</taxon>
        <taxon>Poales</taxon>
        <taxon>Poaceae</taxon>
        <taxon>BOP clade</taxon>
        <taxon>Pooideae</taxon>
        <taxon>Triticodae</taxon>
        <taxon>Triticeae</taxon>
        <taxon>Triticinae</taxon>
        <taxon>Triticum</taxon>
    </lineage>
</organism>
<keyword evidence="19 21" id="KW-0604">Photosystem II</keyword>
<feature type="binding site" evidence="20">
    <location>
        <position position="104"/>
    </location>
    <ligand>
        <name>chlorophyll a</name>
        <dbReference type="ChEBI" id="CHEBI:58416"/>
        <label>1</label>
    </ligand>
</feature>
<dbReference type="FunFam" id="1.10.3460.10:FF:000021">
    <property type="entry name" value="Chlorophyll a-b binding protein, chloroplastic"/>
    <property type="match status" value="1"/>
</dbReference>
<evidence type="ECO:0000256" key="11">
    <source>
        <dbReference type="ARBA" id="ARBA00022723"/>
    </source>
</evidence>
<dbReference type="GO" id="GO:0046872">
    <property type="term" value="F:metal ion binding"/>
    <property type="evidence" value="ECO:0007669"/>
    <property type="project" value="UniProtKB-KW"/>
</dbReference>
<feature type="compositionally biased region" description="Low complexity" evidence="22">
    <location>
        <begin position="160"/>
        <end position="177"/>
    </location>
</feature>
<dbReference type="PANTHER" id="PTHR21649">
    <property type="entry name" value="CHLOROPHYLL A/B BINDING PROTEIN"/>
    <property type="match status" value="1"/>
</dbReference>
<dbReference type="InterPro" id="IPR001344">
    <property type="entry name" value="Chloro_AB-bd_pln"/>
</dbReference>
<proteinExistence type="inferred from homology"/>
<evidence type="ECO:0000256" key="8">
    <source>
        <dbReference type="ARBA" id="ARBA00022553"/>
    </source>
</evidence>
<feature type="binding site" evidence="20">
    <location>
        <position position="69"/>
    </location>
    <ligand>
        <name>chlorophyll a</name>
        <dbReference type="ChEBI" id="CHEBI:58416"/>
        <label>1</label>
    </ligand>
</feature>
<comment type="similarity">
    <text evidence="3 21">Belongs to the light-harvesting chlorophyll a/b-binding (LHC) protein family.</text>
</comment>
<keyword evidence="7 21" id="KW-0602">Photosynthesis</keyword>
<comment type="subunit">
    <text evidence="4">The LHC complex consists of chlorophyll a-b binding proteins.</text>
</comment>
<evidence type="ECO:0000256" key="13">
    <source>
        <dbReference type="ARBA" id="ARBA00022842"/>
    </source>
</evidence>
<dbReference type="GO" id="GO:0009523">
    <property type="term" value="C:photosystem II"/>
    <property type="evidence" value="ECO:0007669"/>
    <property type="project" value="UniProtKB-KW"/>
</dbReference>
<accession>A0A8R7QK73</accession>
<keyword evidence="18" id="KW-0472">Membrane</keyword>
<keyword evidence="15" id="KW-1133">Transmembrane helix</keyword>
<dbReference type="Proteomes" id="UP000015106">
    <property type="component" value="Chromosome 5"/>
</dbReference>
<evidence type="ECO:0000256" key="12">
    <source>
        <dbReference type="ARBA" id="ARBA00022836"/>
    </source>
</evidence>
<evidence type="ECO:0000256" key="4">
    <source>
        <dbReference type="ARBA" id="ARBA00011769"/>
    </source>
</evidence>
<feature type="binding site" evidence="20">
    <location>
        <position position="47"/>
    </location>
    <ligand>
        <name>chlorophyll a</name>
        <dbReference type="ChEBI" id="CHEBI:58416"/>
        <label>1</label>
    </ligand>
</feature>
<dbReference type="GO" id="GO:0016168">
    <property type="term" value="F:chlorophyll binding"/>
    <property type="evidence" value="ECO:0007669"/>
    <property type="project" value="UniProtKB-KW"/>
</dbReference>
<feature type="binding site" evidence="20">
    <location>
        <position position="53"/>
    </location>
    <ligand>
        <name>chlorophyll a</name>
        <dbReference type="ChEBI" id="CHEBI:58416"/>
        <label>1</label>
    </ligand>
</feature>
<evidence type="ECO:0000256" key="18">
    <source>
        <dbReference type="ARBA" id="ARBA00023136"/>
    </source>
</evidence>
<keyword evidence="10" id="KW-0812">Transmembrane</keyword>
<evidence type="ECO:0000256" key="10">
    <source>
        <dbReference type="ARBA" id="ARBA00022692"/>
    </source>
</evidence>
<evidence type="ECO:0000256" key="9">
    <source>
        <dbReference type="ARBA" id="ARBA00022640"/>
    </source>
</evidence>
<comment type="function">
    <text evidence="1 21">The light-harvesting complex (LHC) functions as a light receptor, it captures and delivers excitation energy to photosystems with which it is closely associated.</text>
</comment>
<evidence type="ECO:0000256" key="15">
    <source>
        <dbReference type="ARBA" id="ARBA00022989"/>
    </source>
</evidence>
<protein>
    <recommendedName>
        <fullName evidence="21">Chlorophyll a-b binding protein, chloroplastic</fullName>
    </recommendedName>
</protein>
<keyword evidence="13" id="KW-0460">Magnesium</keyword>